<name>A0AA46SUN1_9XANT</name>
<dbReference type="RefSeq" id="WP_152235531.1">
    <property type="nucleotide sequence ID" value="NZ_CP099534.1"/>
</dbReference>
<evidence type="ECO:0000313" key="2">
    <source>
        <dbReference type="Proteomes" id="UP001164392"/>
    </source>
</evidence>
<dbReference type="Proteomes" id="UP001164392">
    <property type="component" value="Chromosome"/>
</dbReference>
<sequence length="617" mass="67750">MNAAFPLPPALQPWHAWLAWFDADIAAMVGDWLLRLDPLLGRGAARMQRGVADPDGIDDLRRRGPYERLVLSEWAVADLLPDEFLRRAAHYEHLFLAPKLARPRSDALVLALFDAGPAQRGAPRLLHVAMWILLARRAQAAGARFAWGVLQRPGEVHEEASAEALRALLQARTHALATQTEHTAWQRHLAGHGQAAIECWWMTAGDVAPGRGDHQVRIRHGFDDRLSVSVRTPRAHRQLTLGLPDAGRASRLLRGEFLLAPAPLAMPGAVVATESLNGRLSLRQPPLFSIDGRHLALPLAGTHQAVLLTLREEGRRKKAKPRYSAWPASGELLCGVIANKELAGVAAVHDGLYFWKMPWFQPVARPPADAFAAAPGAASWLHCAWLRASKSQTQRVVILDAAGRLLSWTNASTRPGRDMPAHVQVDDRVLAMQQIDGQRLLYARCEDDRLRVNYLHREGNIELLTQLAVPARPVRLLVRGQVREGHWRGALCLEYPGQHDDGGICRLYQGGPQDGFSELELRLPAGAKLLGPVQDPQRPERSRLLLLRPDRRTVIAIGEQGQEIVYQASNDISAASVAPDGSGVALVDMAGQLRVLGEGGGKVLLQAQGQRGDDRDD</sequence>
<reference evidence="1" key="1">
    <citation type="submission" date="2022-06" db="EMBL/GenBank/DDBJ databases">
        <title>Dynamics of rice microbiomes reveals core vertical transmitted seed endophytes.</title>
        <authorList>
            <person name="Liao K."/>
            <person name="Zhang X."/>
        </authorList>
    </citation>
    <scope>NUCLEOTIDE SEQUENCE</scope>
    <source>
        <strain evidence="1">JR3-14</strain>
    </source>
</reference>
<dbReference type="AlphaFoldDB" id="A0AA46SUN1"/>
<evidence type="ECO:0000313" key="1">
    <source>
        <dbReference type="EMBL" id="UYK88862.1"/>
    </source>
</evidence>
<gene>
    <name evidence="1" type="ORF">NG824_20770</name>
</gene>
<protein>
    <submittedName>
        <fullName evidence="1">Uncharacterized protein</fullName>
    </submittedName>
</protein>
<organism evidence="1 2">
    <name type="scientific">Xanthomonas sacchari</name>
    <dbReference type="NCBI Taxonomy" id="56458"/>
    <lineage>
        <taxon>Bacteria</taxon>
        <taxon>Pseudomonadati</taxon>
        <taxon>Pseudomonadota</taxon>
        <taxon>Gammaproteobacteria</taxon>
        <taxon>Lysobacterales</taxon>
        <taxon>Lysobacteraceae</taxon>
        <taxon>Xanthomonas</taxon>
    </lineage>
</organism>
<accession>A0AA46SUN1</accession>
<dbReference type="EMBL" id="CP099534">
    <property type="protein sequence ID" value="UYK88862.1"/>
    <property type="molecule type" value="Genomic_DNA"/>
</dbReference>
<proteinExistence type="predicted"/>